<sequence>MLILDWTAPHQYFKYRAFVEQPAACHRPPTRTISTALVLPDVQSTRSKEAIMSQTSSAPSDTIRRRRPRRSARGSLNGLLRQHAGTSLFVRPICWTDLHSKILGAHFVELPPCDTPLPESTPGSPPSKGHLRPSRAIMTLSDALTEILLPDALHPVLSSNAVKTVLSTLWPAAFSQSQLLPELHIFFGDRVYRDAVRTQVQWNYPGNSARSSQSSFKSISTRPADSHNTSPTTSPTTSTPTPHDPSHLPMMCYIGKNQLASMRKNLFRIALGPGRTWNGPVSRLQQMRSKALIPANSDHDAHFVAIFLAMAQHHFYGAPVPSSRRDSQWSPSRGKAQRPPFDNVSLRILTHDNDTAEFIVYTGHVTASFLDRFYNPSKAPFSQEEEAAGMKIEYSRVPIWPILGLRERLGKALGEEIVGQFDPSEMKTWETEEVGDKTEHTKRKRDALSDVFNASFEEETESEEQCSPPLSVKRRRLPEGSQVGVVV</sequence>
<dbReference type="Proteomes" id="UP000594364">
    <property type="component" value="Chromosome 2"/>
</dbReference>
<evidence type="ECO:0000313" key="2">
    <source>
        <dbReference type="EMBL" id="QPG97650.1"/>
    </source>
</evidence>
<feature type="region of interest" description="Disordered" evidence="1">
    <location>
        <begin position="455"/>
        <end position="487"/>
    </location>
</feature>
<dbReference type="OrthoDB" id="5236816at2759"/>
<evidence type="ECO:0000256" key="1">
    <source>
        <dbReference type="SAM" id="MobiDB-lite"/>
    </source>
</evidence>
<protein>
    <submittedName>
        <fullName evidence="2">Uncharacterized protein</fullName>
    </submittedName>
</protein>
<gene>
    <name evidence="2" type="ORF">C2857_006666</name>
</gene>
<feature type="region of interest" description="Disordered" evidence="1">
    <location>
        <begin position="319"/>
        <end position="340"/>
    </location>
</feature>
<reference evidence="2 3" key="1">
    <citation type="journal article" date="2018" name="PLoS Genet.">
        <title>Repeat elements organise 3D genome structure and mediate transcription in the filamentous fungus Epichloe festucae.</title>
        <authorList>
            <person name="Winter D.J."/>
            <person name="Ganley A.R.D."/>
            <person name="Young C.A."/>
            <person name="Liachko I."/>
            <person name="Schardl C.L."/>
            <person name="Dupont P.Y."/>
            <person name="Berry D."/>
            <person name="Ram A."/>
            <person name="Scott B."/>
            <person name="Cox M.P."/>
        </authorList>
    </citation>
    <scope>NUCLEOTIDE SEQUENCE [LARGE SCALE GENOMIC DNA]</scope>
    <source>
        <strain evidence="2 3">Fl1</strain>
    </source>
</reference>
<feature type="region of interest" description="Disordered" evidence="1">
    <location>
        <begin position="207"/>
        <end position="247"/>
    </location>
</feature>
<dbReference type="EMBL" id="CP031386">
    <property type="protein sequence ID" value="QPG97650.1"/>
    <property type="molecule type" value="Genomic_DNA"/>
</dbReference>
<proteinExistence type="predicted"/>
<organism evidence="2 3">
    <name type="scientific">Epichloe festucae (strain Fl1)</name>
    <dbReference type="NCBI Taxonomy" id="877507"/>
    <lineage>
        <taxon>Eukaryota</taxon>
        <taxon>Fungi</taxon>
        <taxon>Dikarya</taxon>
        <taxon>Ascomycota</taxon>
        <taxon>Pezizomycotina</taxon>
        <taxon>Sordariomycetes</taxon>
        <taxon>Hypocreomycetidae</taxon>
        <taxon>Hypocreales</taxon>
        <taxon>Clavicipitaceae</taxon>
        <taxon>Epichloe</taxon>
    </lineage>
</organism>
<feature type="region of interest" description="Disordered" evidence="1">
    <location>
        <begin position="45"/>
        <end position="77"/>
    </location>
</feature>
<evidence type="ECO:0000313" key="3">
    <source>
        <dbReference type="Proteomes" id="UP000594364"/>
    </source>
</evidence>
<keyword evidence="3" id="KW-1185">Reference proteome</keyword>
<dbReference type="AlphaFoldDB" id="A0A7S9KQJ1"/>
<feature type="compositionally biased region" description="Low complexity" evidence="1">
    <location>
        <begin position="226"/>
        <end position="241"/>
    </location>
</feature>
<name>A0A7S9KQJ1_EPIFF</name>
<feature type="compositionally biased region" description="Polar residues" evidence="1">
    <location>
        <begin position="207"/>
        <end position="223"/>
    </location>
</feature>
<accession>A0A7S9KQJ1</accession>